<feature type="transmembrane region" description="Helical" evidence="1">
    <location>
        <begin position="48"/>
        <end position="74"/>
    </location>
</feature>
<evidence type="ECO:0000313" key="2">
    <source>
        <dbReference type="EMBL" id="ABO80470.1"/>
    </source>
</evidence>
<sequence>MAGCDVTETARHLFLECGTSLSLWYSVCSWLGLYLVHHFELRDHHMHFCFMAGISRCTHAFLQGIWYSCVWVIWKNRNKCIFQNEPFDSHGLLDNVKRYSFFLDESKT</sequence>
<accession>A4PSE7</accession>
<reference evidence="2" key="1">
    <citation type="submission" date="2006-03" db="EMBL/GenBank/DDBJ databases">
        <authorList>
            <person name="Shaull S."/>
            <person name="Lin S."/>
            <person name="Dixon R."/>
            <person name="May G."/>
            <person name="Sumner L."/>
            <person name="Gonzales B."/>
            <person name="Cook D."/>
            <person name="Kim D."/>
            <person name="Roe B.A."/>
        </authorList>
    </citation>
    <scope>NUCLEOTIDE SEQUENCE</scope>
</reference>
<proteinExistence type="predicted"/>
<keyword evidence="1" id="KW-1133">Transmembrane helix</keyword>
<organism evidence="2">
    <name type="scientific">Medicago truncatula</name>
    <name type="common">Barrel medic</name>
    <name type="synonym">Medicago tribuloides</name>
    <dbReference type="NCBI Taxonomy" id="3880"/>
    <lineage>
        <taxon>Eukaryota</taxon>
        <taxon>Viridiplantae</taxon>
        <taxon>Streptophyta</taxon>
        <taxon>Embryophyta</taxon>
        <taxon>Tracheophyta</taxon>
        <taxon>Spermatophyta</taxon>
        <taxon>Magnoliopsida</taxon>
        <taxon>eudicotyledons</taxon>
        <taxon>Gunneridae</taxon>
        <taxon>Pentapetalae</taxon>
        <taxon>rosids</taxon>
        <taxon>fabids</taxon>
        <taxon>Fabales</taxon>
        <taxon>Fabaceae</taxon>
        <taxon>Papilionoideae</taxon>
        <taxon>50 kb inversion clade</taxon>
        <taxon>NPAAA clade</taxon>
        <taxon>Hologalegina</taxon>
        <taxon>IRL clade</taxon>
        <taxon>Trifolieae</taxon>
        <taxon>Medicago</taxon>
    </lineage>
</organism>
<reference evidence="2" key="2">
    <citation type="submission" date="2007-04" db="EMBL/GenBank/DDBJ databases">
        <authorList>
            <consortium name="The International Medicago Genome Annotation Group"/>
        </authorList>
    </citation>
    <scope>NUCLEOTIDE SEQUENCE</scope>
</reference>
<gene>
    <name evidence="2" type="ORF">MtrDRAFT_AC140550g41v2</name>
</gene>
<dbReference type="EMBL" id="AC140550">
    <property type="protein sequence ID" value="ABO80470.1"/>
    <property type="molecule type" value="Genomic_DNA"/>
</dbReference>
<keyword evidence="1" id="KW-0472">Membrane</keyword>
<protein>
    <submittedName>
        <fullName evidence="2">H+-transporting two-sector ATPase, alpha/beta subunit, central region, related</fullName>
    </submittedName>
</protein>
<evidence type="ECO:0000256" key="1">
    <source>
        <dbReference type="SAM" id="Phobius"/>
    </source>
</evidence>
<dbReference type="AlphaFoldDB" id="A4PSE7"/>
<name>A4PSE7_MEDTR</name>
<feature type="transmembrane region" description="Helical" evidence="1">
    <location>
        <begin position="12"/>
        <end position="36"/>
    </location>
</feature>
<keyword evidence="1" id="KW-0812">Transmembrane</keyword>